<comment type="caution">
    <text evidence="3">The sequence shown here is derived from an EMBL/GenBank/DDBJ whole genome shotgun (WGS) entry which is preliminary data.</text>
</comment>
<gene>
    <name evidence="3" type="ORF">CI238_10905</name>
</gene>
<protein>
    <submittedName>
        <fullName evidence="3">Ec9 protein</fullName>
    </submittedName>
</protein>
<keyword evidence="2" id="KW-0732">Signal</keyword>
<keyword evidence="4" id="KW-1185">Reference proteome</keyword>
<feature type="region of interest" description="Disordered" evidence="1">
    <location>
        <begin position="148"/>
        <end position="260"/>
    </location>
</feature>
<feature type="compositionally biased region" description="Basic and acidic residues" evidence="1">
    <location>
        <begin position="208"/>
        <end position="221"/>
    </location>
</feature>
<dbReference type="EMBL" id="LFIW01001784">
    <property type="protein sequence ID" value="KZL80952.1"/>
    <property type="molecule type" value="Genomic_DNA"/>
</dbReference>
<evidence type="ECO:0000256" key="1">
    <source>
        <dbReference type="SAM" id="MobiDB-lite"/>
    </source>
</evidence>
<evidence type="ECO:0000313" key="3">
    <source>
        <dbReference type="EMBL" id="KZL80952.1"/>
    </source>
</evidence>
<accession>A0A167B6K5</accession>
<evidence type="ECO:0000313" key="4">
    <source>
        <dbReference type="Proteomes" id="UP000076584"/>
    </source>
</evidence>
<feature type="compositionally biased region" description="Basic and acidic residues" evidence="1">
    <location>
        <begin position="232"/>
        <end position="254"/>
    </location>
</feature>
<feature type="signal peptide" evidence="2">
    <location>
        <begin position="1"/>
        <end position="18"/>
    </location>
</feature>
<dbReference type="AlphaFoldDB" id="A0A167B6K5"/>
<name>A0A167B6K5_COLIC</name>
<sequence>MQSFKFLLISVLFSSTFAGPLVARFEHDENAGSTFDENPRIFLESREGDVAEAFADFQPREIMIKKGFANMEEIREKRTGQDFSNGIYAGGVEASEHIQGLDTRELKKANKIYYPSQSQDFEADEGANDLQTRTFEFDQDFVNIKNRYEKRDKKSTSSSKGRVNKEKGEIKNIQSEQRKQHQSAREKEDHERAEIEEARRKQKAATSSRDKQKAKNEKSQEQAELNAVKKQNQRDKERLQREKEKEKKELEEAKRGKKIN</sequence>
<proteinExistence type="predicted"/>
<reference evidence="3 4" key="1">
    <citation type="submission" date="2015-06" db="EMBL/GenBank/DDBJ databases">
        <title>Survival trade-offs in plant roots during colonization by closely related pathogenic and mutualistic fungi.</title>
        <authorList>
            <person name="Hacquard S."/>
            <person name="Kracher B."/>
            <person name="Hiruma K."/>
            <person name="Weinman A."/>
            <person name="Muench P."/>
            <person name="Garrido Oter R."/>
            <person name="Ver Loren van Themaat E."/>
            <person name="Dallerey J.-F."/>
            <person name="Damm U."/>
            <person name="Henrissat B."/>
            <person name="Lespinet O."/>
            <person name="Thon M."/>
            <person name="Kemen E."/>
            <person name="McHardy A.C."/>
            <person name="Schulze-Lefert P."/>
            <person name="O'Connell R.J."/>
        </authorList>
    </citation>
    <scope>NUCLEOTIDE SEQUENCE [LARGE SCALE GENOMIC DNA]</scope>
    <source>
        <strain evidence="3 4">MAFF 238704</strain>
    </source>
</reference>
<dbReference type="Proteomes" id="UP000076584">
    <property type="component" value="Unassembled WGS sequence"/>
</dbReference>
<dbReference type="STRING" id="1573173.A0A167B6K5"/>
<evidence type="ECO:0000256" key="2">
    <source>
        <dbReference type="SAM" id="SignalP"/>
    </source>
</evidence>
<organism evidence="3 4">
    <name type="scientific">Colletotrichum incanum</name>
    <name type="common">Soybean anthracnose fungus</name>
    <dbReference type="NCBI Taxonomy" id="1573173"/>
    <lineage>
        <taxon>Eukaryota</taxon>
        <taxon>Fungi</taxon>
        <taxon>Dikarya</taxon>
        <taxon>Ascomycota</taxon>
        <taxon>Pezizomycotina</taxon>
        <taxon>Sordariomycetes</taxon>
        <taxon>Hypocreomycetidae</taxon>
        <taxon>Glomerellales</taxon>
        <taxon>Glomerellaceae</taxon>
        <taxon>Colletotrichum</taxon>
        <taxon>Colletotrichum spaethianum species complex</taxon>
    </lineage>
</organism>
<feature type="compositionally biased region" description="Basic and acidic residues" evidence="1">
    <location>
        <begin position="163"/>
        <end position="199"/>
    </location>
</feature>
<feature type="chain" id="PRO_5007884029" evidence="2">
    <location>
        <begin position="19"/>
        <end position="260"/>
    </location>
</feature>